<reference evidence="1 2" key="1">
    <citation type="journal article" date="2005" name="Science">
        <title>The genome sequence of Trypanosoma cruzi, etiologic agent of Chagas disease.</title>
        <authorList>
            <person name="El-Sayed N.M."/>
            <person name="Myler P.J."/>
            <person name="Bartholomeu D.C."/>
            <person name="Nilsson D."/>
            <person name="Aggarwal G."/>
            <person name="Tran A.N."/>
            <person name="Ghedin E."/>
            <person name="Worthey E.A."/>
            <person name="Delcher A.L."/>
            <person name="Blandin G."/>
            <person name="Westenberger S.J."/>
            <person name="Caler E."/>
            <person name="Cerqueira G.C."/>
            <person name="Branche C."/>
            <person name="Haas B."/>
            <person name="Anupama A."/>
            <person name="Arner E."/>
            <person name="Aslund L."/>
            <person name="Attipoe P."/>
            <person name="Bontempi E."/>
            <person name="Bringaud F."/>
            <person name="Burton P."/>
            <person name="Cadag E."/>
            <person name="Campbell D.A."/>
            <person name="Carrington M."/>
            <person name="Crabtree J."/>
            <person name="Darban H."/>
            <person name="da Silveira J.F."/>
            <person name="de Jong P."/>
            <person name="Edwards K."/>
            <person name="Englund P.T."/>
            <person name="Fazelina G."/>
            <person name="Feldblyum T."/>
            <person name="Ferella M."/>
            <person name="Frasch A.C."/>
            <person name="Gull K."/>
            <person name="Horn D."/>
            <person name="Hou L."/>
            <person name="Huang Y."/>
            <person name="Kindlund E."/>
            <person name="Klingbeil M."/>
            <person name="Kluge S."/>
            <person name="Koo H."/>
            <person name="Lacerda D."/>
            <person name="Levin M.J."/>
            <person name="Lorenzi H."/>
            <person name="Louie T."/>
            <person name="Machado C.R."/>
            <person name="McCulloch R."/>
            <person name="McKenna A."/>
            <person name="Mizuno Y."/>
            <person name="Mottram J.C."/>
            <person name="Nelson S."/>
            <person name="Ochaya S."/>
            <person name="Osoegawa K."/>
            <person name="Pai G."/>
            <person name="Parsons M."/>
            <person name="Pentony M."/>
            <person name="Pettersson U."/>
            <person name="Pop M."/>
            <person name="Ramirez J.L."/>
            <person name="Rinta J."/>
            <person name="Robertson L."/>
            <person name="Salzberg S.L."/>
            <person name="Sanchez D.O."/>
            <person name="Seyler A."/>
            <person name="Sharma R."/>
            <person name="Shetty J."/>
            <person name="Simpson A.J."/>
            <person name="Sisk E."/>
            <person name="Tammi M.T."/>
            <person name="Tarleton R."/>
            <person name="Teixeira S."/>
            <person name="Van Aken S."/>
            <person name="Vogt C."/>
            <person name="Ward P.N."/>
            <person name="Wickstead B."/>
            <person name="Wortman J."/>
            <person name="White O."/>
            <person name="Fraser C.M."/>
            <person name="Stuart K.D."/>
            <person name="Andersson B."/>
        </authorList>
    </citation>
    <scope>NUCLEOTIDE SEQUENCE [LARGE SCALE GENOMIC DNA]</scope>
    <source>
        <strain evidence="1 2">CL Brener</strain>
    </source>
</reference>
<accession>Q4CXZ0</accession>
<dbReference type="EMBL" id="AAHK01001496">
    <property type="protein sequence ID" value="EAN85142.1"/>
    <property type="molecule type" value="Genomic_DNA"/>
</dbReference>
<evidence type="ECO:0000313" key="2">
    <source>
        <dbReference type="Proteomes" id="UP000002296"/>
    </source>
</evidence>
<dbReference type="Proteomes" id="UP000002296">
    <property type="component" value="Unassembled WGS sequence"/>
</dbReference>
<gene>
    <name evidence="1" type="ORF">Tc00.1047053508059.30</name>
</gene>
<dbReference type="SUPFAM" id="SSF110296">
    <property type="entry name" value="Oligoxyloglucan reducing end-specific cellobiohydrolase"/>
    <property type="match status" value="1"/>
</dbReference>
<protein>
    <submittedName>
        <fullName evidence="1">Uncharacterized protein</fullName>
    </submittedName>
</protein>
<dbReference type="eggNOG" id="ENOG502S3K3">
    <property type="taxonomic scope" value="Eukaryota"/>
</dbReference>
<proteinExistence type="predicted"/>
<dbReference type="OMA" id="HLRHICV"/>
<dbReference type="GeneID" id="3537137"/>
<evidence type="ECO:0000313" key="1">
    <source>
        <dbReference type="EMBL" id="EAN85142.1"/>
    </source>
</evidence>
<dbReference type="RefSeq" id="XP_806993.1">
    <property type="nucleotide sequence ID" value="XM_801900.1"/>
</dbReference>
<keyword evidence="2" id="KW-1185">Reference proteome</keyword>
<organism evidence="1 2">
    <name type="scientific">Trypanosoma cruzi (strain CL Brener)</name>
    <dbReference type="NCBI Taxonomy" id="353153"/>
    <lineage>
        <taxon>Eukaryota</taxon>
        <taxon>Discoba</taxon>
        <taxon>Euglenozoa</taxon>
        <taxon>Kinetoplastea</taxon>
        <taxon>Metakinetoplastina</taxon>
        <taxon>Trypanosomatida</taxon>
        <taxon>Trypanosomatidae</taxon>
        <taxon>Trypanosoma</taxon>
        <taxon>Schizotrypanum</taxon>
    </lineage>
</organism>
<comment type="caution">
    <text evidence="1">The sequence shown here is derived from an EMBL/GenBank/DDBJ whole genome shotgun (WGS) entry which is preliminary data.</text>
</comment>
<dbReference type="KEGG" id="tcr:508059.30"/>
<dbReference type="PaxDb" id="353153-Q4CXZ0"/>
<name>Q4CXZ0_TRYCC</name>
<dbReference type="AlphaFoldDB" id="Q4CXZ0"/>
<dbReference type="InParanoid" id="Q4CXZ0"/>
<sequence>MLALVPLNCLYLFWEEDEGIIWGGLEETEGAEGTNMEDAVTLSATLRRASPLTRRRALVILFALRGVAKKSDMTLSLTSITTALEFSMAGRPARFLFATGGHASVLRSHDRGGTWRIAYRVKGTSNDHMEEGVPPSDKMVTMEDIAKFLPSSESAKGQKWYLASECSATELKTQISHVTALDSMLAVCGSRAFLAVSVDRGMSFFCVKEEDIHSFIKDEPSASCESWQIDGVAFLSDQLLMFFSKNSLFSIELIHHHHKQQQQQFGVVAFGRVRLVKKFAVPVGCLKTFSQSGKFMCELFVSTKGLLHYSSDGGQSFLTFPHKIGIIRAIEPLDIVLRRREVPQLPNLLLTHMQSAATEETKSIKTGKYIYRAISRRDSVEEKDDGKQNVVDSGNWVTTGAFPYCSENVHYRVFLVGGIGTSILPYDYTALLFIAATLNDSNGRIGLLGSLAESVDYIPYVRSGAAEPISIALCRRPGSKGCVFARSNASGVSLSSDMGRSWTTPTQAYTVAVIAMDGGEFVCCNRRNVVSNIHGDSREVHSIPADLRVPYLTDAAVML</sequence>